<keyword evidence="2" id="KW-0446">Lipid-binding</keyword>
<proteinExistence type="inferred from homology"/>
<evidence type="ECO:0000313" key="5">
    <source>
        <dbReference type="Proteomes" id="UP000019335"/>
    </source>
</evidence>
<organism evidence="4 5">
    <name type="scientific">Nannochloropsis gaditana</name>
    <dbReference type="NCBI Taxonomy" id="72520"/>
    <lineage>
        <taxon>Eukaryota</taxon>
        <taxon>Sar</taxon>
        <taxon>Stramenopiles</taxon>
        <taxon>Ochrophyta</taxon>
        <taxon>Eustigmatophyceae</taxon>
        <taxon>Eustigmatales</taxon>
        <taxon>Monodopsidaceae</taxon>
        <taxon>Nannochloropsis</taxon>
    </lineage>
</organism>
<dbReference type="OrthoDB" id="346910at2759"/>
<feature type="domain" description="ACB" evidence="3">
    <location>
        <begin position="7"/>
        <end position="95"/>
    </location>
</feature>
<dbReference type="PROSITE" id="PS51228">
    <property type="entry name" value="ACB_2"/>
    <property type="match status" value="1"/>
</dbReference>
<protein>
    <submittedName>
        <fullName evidence="4">Acyl-CoA-binding protein</fullName>
    </submittedName>
</protein>
<dbReference type="InterPro" id="IPR014352">
    <property type="entry name" value="FERM/acyl-CoA-bd_prot_sf"/>
</dbReference>
<dbReference type="PANTHER" id="PTHR23310:SF62">
    <property type="entry name" value="ACYL-COA BINDING PROTEIN 1, ISOFORM A"/>
    <property type="match status" value="1"/>
</dbReference>
<keyword evidence="5" id="KW-1185">Reference proteome</keyword>
<dbReference type="GO" id="GO:0000062">
    <property type="term" value="F:fatty-acyl-CoA binding"/>
    <property type="evidence" value="ECO:0007669"/>
    <property type="project" value="InterPro"/>
</dbReference>
<sequence length="136" mass="15353">MLVTSKLRNAFTLAAKWVKEHHKEANAPNSVLFRLYGLYKRSTAGACNVRVPTMLVEPIARERYNSWKLASGLTEEQAMRAYLDLVRVTFPAFVEAAAPELKDLDDLQSVKEENRALLAETTEVLALYSKLQQVRG</sequence>
<dbReference type="AlphaFoldDB" id="W7T937"/>
<gene>
    <name evidence="4" type="ORF">Naga_101458g1</name>
</gene>
<dbReference type="Pfam" id="PF00887">
    <property type="entry name" value="ACBP"/>
    <property type="match status" value="1"/>
</dbReference>
<dbReference type="PRINTS" id="PR00689">
    <property type="entry name" value="ACOABINDINGP"/>
</dbReference>
<dbReference type="PANTHER" id="PTHR23310">
    <property type="entry name" value="ACYL-COA-BINDING PROTEIN, ACBP"/>
    <property type="match status" value="1"/>
</dbReference>
<evidence type="ECO:0000256" key="1">
    <source>
        <dbReference type="ARBA" id="ARBA00005567"/>
    </source>
</evidence>
<evidence type="ECO:0000259" key="3">
    <source>
        <dbReference type="PROSITE" id="PS51228"/>
    </source>
</evidence>
<reference evidence="4 5" key="1">
    <citation type="journal article" date="2014" name="Mol. Plant">
        <title>Chromosome Scale Genome Assembly and Transcriptome Profiling of Nannochloropsis gaditana in Nitrogen Depletion.</title>
        <authorList>
            <person name="Corteggiani Carpinelli E."/>
            <person name="Telatin A."/>
            <person name="Vitulo N."/>
            <person name="Forcato C."/>
            <person name="D'Angelo M."/>
            <person name="Schiavon R."/>
            <person name="Vezzi A."/>
            <person name="Giacometti G.M."/>
            <person name="Morosinotto T."/>
            <person name="Valle G."/>
        </authorList>
    </citation>
    <scope>NUCLEOTIDE SEQUENCE [LARGE SCALE GENOMIC DNA]</scope>
    <source>
        <strain evidence="4 5">B-31</strain>
    </source>
</reference>
<comment type="caution">
    <text evidence="4">The sequence shown here is derived from an EMBL/GenBank/DDBJ whole genome shotgun (WGS) entry which is preliminary data.</text>
</comment>
<dbReference type="EMBL" id="AZIL01001613">
    <property type="protein sequence ID" value="EWM23515.1"/>
    <property type="molecule type" value="Genomic_DNA"/>
</dbReference>
<dbReference type="Gene3D" id="1.20.80.10">
    <property type="match status" value="1"/>
</dbReference>
<evidence type="ECO:0000256" key="2">
    <source>
        <dbReference type="ARBA" id="ARBA00023121"/>
    </source>
</evidence>
<dbReference type="InterPro" id="IPR000582">
    <property type="entry name" value="Acyl-CoA-binding_protein"/>
</dbReference>
<dbReference type="GO" id="GO:0006631">
    <property type="term" value="P:fatty acid metabolic process"/>
    <property type="evidence" value="ECO:0007669"/>
    <property type="project" value="TreeGrafter"/>
</dbReference>
<name>W7T937_9STRA</name>
<evidence type="ECO:0000313" key="4">
    <source>
        <dbReference type="EMBL" id="EWM23515.1"/>
    </source>
</evidence>
<dbReference type="Proteomes" id="UP000019335">
    <property type="component" value="Chromosome 16"/>
</dbReference>
<dbReference type="InterPro" id="IPR035984">
    <property type="entry name" value="Acyl-CoA-binding_sf"/>
</dbReference>
<dbReference type="SUPFAM" id="SSF47027">
    <property type="entry name" value="Acyl-CoA binding protein"/>
    <property type="match status" value="1"/>
</dbReference>
<feature type="non-terminal residue" evidence="4">
    <location>
        <position position="136"/>
    </location>
</feature>
<accession>W7T937</accession>
<comment type="similarity">
    <text evidence="1">Belongs to the ACBP family.</text>
</comment>